<dbReference type="InterPro" id="IPR036318">
    <property type="entry name" value="FAD-bd_PCMH-like_sf"/>
</dbReference>
<evidence type="ECO:0000256" key="3">
    <source>
        <dbReference type="ARBA" id="ARBA00022827"/>
    </source>
</evidence>
<reference evidence="7 8" key="1">
    <citation type="journal article" date="2018" name="Mol. Biol. Evol.">
        <title>Broad Genomic Sampling Reveals a Smut Pathogenic Ancestry of the Fungal Clade Ustilaginomycotina.</title>
        <authorList>
            <person name="Kijpornyongpan T."/>
            <person name="Mondo S.J."/>
            <person name="Barry K."/>
            <person name="Sandor L."/>
            <person name="Lee J."/>
            <person name="Lipzen A."/>
            <person name="Pangilinan J."/>
            <person name="LaButti K."/>
            <person name="Hainaut M."/>
            <person name="Henrissat B."/>
            <person name="Grigoriev I.V."/>
            <person name="Spatafora J.W."/>
            <person name="Aime M.C."/>
        </authorList>
    </citation>
    <scope>NUCLEOTIDE SEQUENCE [LARGE SCALE GENOMIC DNA]</scope>
    <source>
        <strain evidence="7 8">MCA 5214</strain>
    </source>
</reference>
<feature type="chain" id="PRO_5016366169" evidence="5">
    <location>
        <begin position="21"/>
        <end position="494"/>
    </location>
</feature>
<dbReference type="InterPro" id="IPR016166">
    <property type="entry name" value="FAD-bd_PCMH"/>
</dbReference>
<dbReference type="PANTHER" id="PTHR42973">
    <property type="entry name" value="BINDING OXIDOREDUCTASE, PUTATIVE (AFU_ORTHOLOGUE AFUA_1G17690)-RELATED"/>
    <property type="match status" value="1"/>
</dbReference>
<dbReference type="RefSeq" id="XP_025361533.1">
    <property type="nucleotide sequence ID" value="XM_025508864.1"/>
</dbReference>
<keyword evidence="8" id="KW-1185">Reference proteome</keyword>
<gene>
    <name evidence="7" type="ORF">BDZ90DRAFT_275160</name>
</gene>
<evidence type="ECO:0000313" key="7">
    <source>
        <dbReference type="EMBL" id="PWN26921.1"/>
    </source>
</evidence>
<dbReference type="Pfam" id="PF08031">
    <property type="entry name" value="BBE"/>
    <property type="match status" value="1"/>
</dbReference>
<dbReference type="PROSITE" id="PS51387">
    <property type="entry name" value="FAD_PCMH"/>
    <property type="match status" value="1"/>
</dbReference>
<keyword evidence="5" id="KW-0732">Signal</keyword>
<dbReference type="STRING" id="1569628.A0A316URH9"/>
<dbReference type="InterPro" id="IPR012951">
    <property type="entry name" value="BBE"/>
</dbReference>
<dbReference type="GO" id="GO:0016491">
    <property type="term" value="F:oxidoreductase activity"/>
    <property type="evidence" value="ECO:0007669"/>
    <property type="project" value="UniProtKB-KW"/>
</dbReference>
<dbReference type="InterPro" id="IPR006094">
    <property type="entry name" value="Oxid_FAD_bind_N"/>
</dbReference>
<dbReference type="GO" id="GO:0071949">
    <property type="term" value="F:FAD binding"/>
    <property type="evidence" value="ECO:0007669"/>
    <property type="project" value="InterPro"/>
</dbReference>
<dbReference type="InterPro" id="IPR016169">
    <property type="entry name" value="FAD-bd_PCMH_sub2"/>
</dbReference>
<evidence type="ECO:0000256" key="2">
    <source>
        <dbReference type="ARBA" id="ARBA00022630"/>
    </source>
</evidence>
<organism evidence="7 8">
    <name type="scientific">Jaminaea rosea</name>
    <dbReference type="NCBI Taxonomy" id="1569628"/>
    <lineage>
        <taxon>Eukaryota</taxon>
        <taxon>Fungi</taxon>
        <taxon>Dikarya</taxon>
        <taxon>Basidiomycota</taxon>
        <taxon>Ustilaginomycotina</taxon>
        <taxon>Exobasidiomycetes</taxon>
        <taxon>Microstromatales</taxon>
        <taxon>Microstromatales incertae sedis</taxon>
        <taxon>Jaminaea</taxon>
    </lineage>
</organism>
<dbReference type="AlphaFoldDB" id="A0A316URH9"/>
<protein>
    <submittedName>
        <fullName evidence="7">FAD-binding domain-containing protein</fullName>
    </submittedName>
</protein>
<dbReference type="EMBL" id="KZ819670">
    <property type="protein sequence ID" value="PWN26921.1"/>
    <property type="molecule type" value="Genomic_DNA"/>
</dbReference>
<evidence type="ECO:0000313" key="8">
    <source>
        <dbReference type="Proteomes" id="UP000245884"/>
    </source>
</evidence>
<keyword evidence="3" id="KW-0274">FAD</keyword>
<dbReference type="Gene3D" id="3.30.43.10">
    <property type="entry name" value="Uridine Diphospho-n-acetylenolpyruvylglucosamine Reductase, domain 2"/>
    <property type="match status" value="1"/>
</dbReference>
<dbReference type="InterPro" id="IPR050416">
    <property type="entry name" value="FAD-linked_Oxidoreductase"/>
</dbReference>
<evidence type="ECO:0000259" key="6">
    <source>
        <dbReference type="PROSITE" id="PS51387"/>
    </source>
</evidence>
<dbReference type="InterPro" id="IPR016167">
    <property type="entry name" value="FAD-bd_PCMH_sub1"/>
</dbReference>
<dbReference type="GeneID" id="37030687"/>
<name>A0A316URH9_9BASI</name>
<evidence type="ECO:0000256" key="1">
    <source>
        <dbReference type="ARBA" id="ARBA00005466"/>
    </source>
</evidence>
<dbReference type="SUPFAM" id="SSF56176">
    <property type="entry name" value="FAD-binding/transporter-associated domain-like"/>
    <property type="match status" value="1"/>
</dbReference>
<feature type="domain" description="FAD-binding PCMH-type" evidence="6">
    <location>
        <begin position="63"/>
        <end position="234"/>
    </location>
</feature>
<proteinExistence type="inferred from homology"/>
<dbReference type="Pfam" id="PF01565">
    <property type="entry name" value="FAD_binding_4"/>
    <property type="match status" value="1"/>
</dbReference>
<keyword evidence="4" id="KW-0560">Oxidoreductase</keyword>
<sequence length="494" mass="53922">MRYPLATLFAALISASLAHAATPGQTACSQIQGSLGQGKVANPNLLNFQYQQSKNGYWNTRLNANNPACAVYPSSASDVSTSLKAIKAAGSRFAIKAGGHNPNANFSSTNNGVLLDMSKMTDKSYDPAKGTCTYQPGNKFGDLYEFYEQFGVTITGARLSGVGSGLGLGGGLSYLSGEYGLSVDGFQSLEVVLPSGEIVTASKTSYPDLFFAMRGGGGNAYGVVTSYTVTARKVGKFHSGLLVYALNETNRVLEAVHDFTRYNTNPKANLIATWEKIPLPDLNINLDEIFILFAVYDGEDPGNSYKNFTDIPHILDTRQVRSYVSTTRDLATPFATDISKGSNTFRVSVHAIDDDTYKQAYDQWRAWAQRPEIKSKYMLTSLDFQPVLRSLTDASKSQGGNAMDMPDGPWFWLNYLLTTPPTLSASDYNEIQESFKEMVNVVPAAKNLPLFINDAAYDQNPLPTFSTYQRLKSIKAKYDPDGFFSSKTGGWAFP</sequence>
<evidence type="ECO:0000256" key="4">
    <source>
        <dbReference type="ARBA" id="ARBA00023002"/>
    </source>
</evidence>
<dbReference type="OrthoDB" id="2151789at2759"/>
<accession>A0A316URH9</accession>
<dbReference type="Gene3D" id="3.40.462.20">
    <property type="match status" value="1"/>
</dbReference>
<keyword evidence="2" id="KW-0285">Flavoprotein</keyword>
<evidence type="ECO:0000256" key="5">
    <source>
        <dbReference type="SAM" id="SignalP"/>
    </source>
</evidence>
<dbReference type="Proteomes" id="UP000245884">
    <property type="component" value="Unassembled WGS sequence"/>
</dbReference>
<comment type="similarity">
    <text evidence="1">Belongs to the oxygen-dependent FAD-linked oxidoreductase family.</text>
</comment>
<dbReference type="Gene3D" id="3.30.465.10">
    <property type="match status" value="1"/>
</dbReference>
<feature type="signal peptide" evidence="5">
    <location>
        <begin position="1"/>
        <end position="20"/>
    </location>
</feature>
<dbReference type="PANTHER" id="PTHR42973:SF22">
    <property type="entry name" value="FAD-BINDING PCMH-TYPE DOMAIN-CONTAINING PROTEIN-RELATED"/>
    <property type="match status" value="1"/>
</dbReference>